<evidence type="ECO:0000313" key="3">
    <source>
        <dbReference type="EMBL" id="CUF58495.1"/>
    </source>
</evidence>
<feature type="compositionally biased region" description="Pro residues" evidence="1">
    <location>
        <begin position="367"/>
        <end position="395"/>
    </location>
</feature>
<feature type="compositionally biased region" description="Polar residues" evidence="1">
    <location>
        <begin position="33"/>
        <end position="43"/>
    </location>
</feature>
<keyword evidence="3" id="KW-0269">Exonuclease</keyword>
<dbReference type="EMBL" id="CYKH01000361">
    <property type="protein sequence ID" value="CUF58495.1"/>
    <property type="molecule type" value="Genomic_DNA"/>
</dbReference>
<dbReference type="VEuPathDB" id="TriTrypDB:BSAL_63785"/>
<feature type="compositionally biased region" description="Basic residues" evidence="1">
    <location>
        <begin position="287"/>
        <end position="302"/>
    </location>
</feature>
<dbReference type="Pfam" id="PF01612">
    <property type="entry name" value="DNA_pol_A_exo1"/>
    <property type="match status" value="1"/>
</dbReference>
<feature type="region of interest" description="Disordered" evidence="1">
    <location>
        <begin position="358"/>
        <end position="399"/>
    </location>
</feature>
<dbReference type="AlphaFoldDB" id="A0A0S4IXI6"/>
<protein>
    <submittedName>
        <fullName evidence="3">3'-5' exonuclease, putative</fullName>
    </submittedName>
</protein>
<reference evidence="4" key="1">
    <citation type="submission" date="2015-09" db="EMBL/GenBank/DDBJ databases">
        <authorList>
            <consortium name="Pathogen Informatics"/>
        </authorList>
    </citation>
    <scope>NUCLEOTIDE SEQUENCE [LARGE SCALE GENOMIC DNA]</scope>
    <source>
        <strain evidence="4">Lake Konstanz</strain>
    </source>
</reference>
<dbReference type="InterPro" id="IPR012337">
    <property type="entry name" value="RNaseH-like_sf"/>
</dbReference>
<dbReference type="SUPFAM" id="SSF53098">
    <property type="entry name" value="Ribonuclease H-like"/>
    <property type="match status" value="1"/>
</dbReference>
<feature type="compositionally biased region" description="Polar residues" evidence="1">
    <location>
        <begin position="65"/>
        <end position="74"/>
    </location>
</feature>
<feature type="region of interest" description="Disordered" evidence="1">
    <location>
        <begin position="245"/>
        <end position="273"/>
    </location>
</feature>
<keyword evidence="3" id="KW-0378">Hydrolase</keyword>
<keyword evidence="3" id="KW-0540">Nuclease</keyword>
<feature type="region of interest" description="Disordered" evidence="1">
    <location>
        <begin position="433"/>
        <end position="455"/>
    </location>
</feature>
<dbReference type="PANTHER" id="PTHR46814:SF1">
    <property type="entry name" value="EGALITARIAN, ISOFORM B"/>
    <property type="match status" value="1"/>
</dbReference>
<proteinExistence type="predicted"/>
<evidence type="ECO:0000259" key="2">
    <source>
        <dbReference type="Pfam" id="PF01612"/>
    </source>
</evidence>
<dbReference type="PANTHER" id="PTHR46814">
    <property type="entry name" value="EGALITARIAN, ISOFORM B"/>
    <property type="match status" value="1"/>
</dbReference>
<dbReference type="InterPro" id="IPR036397">
    <property type="entry name" value="RNaseH_sf"/>
</dbReference>
<name>A0A0S4IXI6_BODSA</name>
<keyword evidence="4" id="KW-1185">Reference proteome</keyword>
<dbReference type="GO" id="GO:0008408">
    <property type="term" value="F:3'-5' exonuclease activity"/>
    <property type="evidence" value="ECO:0007669"/>
    <property type="project" value="InterPro"/>
</dbReference>
<organism evidence="3 4">
    <name type="scientific">Bodo saltans</name>
    <name type="common">Flagellated protozoan</name>
    <dbReference type="NCBI Taxonomy" id="75058"/>
    <lineage>
        <taxon>Eukaryota</taxon>
        <taxon>Discoba</taxon>
        <taxon>Euglenozoa</taxon>
        <taxon>Kinetoplastea</taxon>
        <taxon>Metakinetoplastina</taxon>
        <taxon>Eubodonida</taxon>
        <taxon>Bodonidae</taxon>
        <taxon>Bodo</taxon>
    </lineage>
</organism>
<gene>
    <name evidence="3" type="ORF">BSAL_63785</name>
</gene>
<feature type="compositionally biased region" description="Polar residues" evidence="1">
    <location>
        <begin position="259"/>
        <end position="271"/>
    </location>
</feature>
<feature type="region of interest" description="Disordered" evidence="1">
    <location>
        <begin position="286"/>
        <end position="323"/>
    </location>
</feature>
<feature type="region of interest" description="Disordered" evidence="1">
    <location>
        <begin position="33"/>
        <end position="79"/>
    </location>
</feature>
<feature type="domain" description="3'-5' exonuclease" evidence="2">
    <location>
        <begin position="563"/>
        <end position="712"/>
    </location>
</feature>
<dbReference type="GO" id="GO:0003676">
    <property type="term" value="F:nucleic acid binding"/>
    <property type="evidence" value="ECO:0007669"/>
    <property type="project" value="InterPro"/>
</dbReference>
<dbReference type="InterPro" id="IPR002562">
    <property type="entry name" value="3'-5'_exonuclease_dom"/>
</dbReference>
<feature type="compositionally biased region" description="Pro residues" evidence="1">
    <location>
        <begin position="435"/>
        <end position="446"/>
    </location>
</feature>
<evidence type="ECO:0000313" key="4">
    <source>
        <dbReference type="Proteomes" id="UP000051952"/>
    </source>
</evidence>
<dbReference type="GO" id="GO:0006139">
    <property type="term" value="P:nucleobase-containing compound metabolic process"/>
    <property type="evidence" value="ECO:0007669"/>
    <property type="project" value="InterPro"/>
</dbReference>
<dbReference type="OrthoDB" id="26838at2759"/>
<dbReference type="Gene3D" id="3.30.420.10">
    <property type="entry name" value="Ribonuclease H-like superfamily/Ribonuclease H"/>
    <property type="match status" value="1"/>
</dbReference>
<dbReference type="Proteomes" id="UP000051952">
    <property type="component" value="Unassembled WGS sequence"/>
</dbReference>
<evidence type="ECO:0000256" key="1">
    <source>
        <dbReference type="SAM" id="MobiDB-lite"/>
    </source>
</evidence>
<accession>A0A0S4IXI6</accession>
<sequence length="789" mass="85980">MSHKKQLQSQYQTKDQCLERIAELEAKLAQQQIKPAETKQTSIPLPKSVAAAATAKQQRSHKGGIQTSPHSKPTQAAAPVHTTGGITITKALSANSSNANLPAAALIIPAPRSVTKEIRSRESSMSSNASLNYGASFSGTTALLPQQSATLHYGSGSVKKKSTTSVKTQVVTSPPSIDQQVEAQTSHQQHYKQHSPYDVIATTAVVGDIKPPSPHAQKNVDDFLRLNNAASYEASFINHRIERLHGTSGTHSPPAAHQRPSSVSGDSSLNERPSYETALASFQPIPTHHHHHHHNHHHHYHHPPGGMAAPPRHNNSDSLTSFPLPAFTFHQNQQQHPQLDASQHNLLTASLQKELLSASSELSSFAPSPPPPGYSPPPHAAAIPPPPPPPPPPAYHAPGVVPSLSQQPLPLDLFVQIMQVHNYFAKGLSHLGNPFSPPPPPPPPPSAGHAFPHRQVDTKSHWKKHWQNRMESVLQQHPNIIPTAVFFVEGLEACFSVCQRILAAIGKDLAAASKEPHEDPVVSNPPGQLTADDTGIMLHYLNDAAEQAVEEPRTLPLAETPVAAKPCIAINFEGEGTQLRLITIATANAVFVISIEQSLFDVDSPLRALLEHNGLLKLMFDCRSNAHILLTTYGVMLRGVLDLQPMATVASSPEGEYLAGQDKVFEHFGLFGAETNLIADAAKRQYDPSCGGSYGVWSQRPLSNDLLKYCALAVQRFFLAVLMIKEFLAFGVYMSEQRMEHVHLFTRQPSNKRRDFDFNHTTFAFKTPDVVQAEEDMKMALAKKGQPLN</sequence>